<evidence type="ECO:0000256" key="2">
    <source>
        <dbReference type="SAM" id="SignalP"/>
    </source>
</evidence>
<dbReference type="EMBL" id="JAFBDR010000024">
    <property type="protein sequence ID" value="MBM7572967.1"/>
    <property type="molecule type" value="Genomic_DNA"/>
</dbReference>
<dbReference type="PROSITE" id="PS51257">
    <property type="entry name" value="PROKAR_LIPOPROTEIN"/>
    <property type="match status" value="1"/>
</dbReference>
<dbReference type="Gene3D" id="3.40.190.10">
    <property type="entry name" value="Periplasmic binding protein-like II"/>
    <property type="match status" value="2"/>
</dbReference>
<sequence>MKKRLLMLVSILALSITLAACNSNAKGSENSDGNGTDKGDGSEKVTLNFFTPNPDRETGMGGVEQQIIDSYMEENPHVTIEVEALQDEPYKDKIKIYSSTDQLPDILMTWGQSSFIAPLIDNGLLHELDSAEFEGMGFIEGSFDGFSKDGKLYGVPKNTDFLPLFINKRLFEENGLEPPKTEEELIAVSKQFRDLGINPVVTNGMDGWILPMWFDYALQRETGSFDLMDQALAGDASYTDPAVIDAAAKMKGMVDAGVFAEGFLTADYGTARNLFGQEKAAMYLMGAWEMGLATDENFPESFRENVGVINYPVTDKSEPGDLLAYNGAGYSIAENSEHKEEAVKFLKYFYSSENWPKLVWESGAGMPAQKFDLTGDESQLQKEMVDIFNSLTSASGTPILDESTPEFKETIMSLHQELFTGELTPEEFGEELDAAAQKAREASE</sequence>
<evidence type="ECO:0000256" key="1">
    <source>
        <dbReference type="SAM" id="MobiDB-lite"/>
    </source>
</evidence>
<accession>A0ABS2N4B6</accession>
<name>A0ABS2N4B6_9BACI</name>
<keyword evidence="4" id="KW-1185">Reference proteome</keyword>
<dbReference type="Pfam" id="PF01547">
    <property type="entry name" value="SBP_bac_1"/>
    <property type="match status" value="1"/>
</dbReference>
<dbReference type="InterPro" id="IPR006059">
    <property type="entry name" value="SBP"/>
</dbReference>
<feature type="compositionally biased region" description="Polar residues" evidence="1">
    <location>
        <begin position="24"/>
        <end position="34"/>
    </location>
</feature>
<evidence type="ECO:0000313" key="3">
    <source>
        <dbReference type="EMBL" id="MBM7572967.1"/>
    </source>
</evidence>
<dbReference type="RefSeq" id="WP_204501637.1">
    <property type="nucleotide sequence ID" value="NZ_JAFBDR010000024.1"/>
</dbReference>
<reference evidence="3 4" key="1">
    <citation type="submission" date="2021-01" db="EMBL/GenBank/DDBJ databases">
        <title>Genomic Encyclopedia of Type Strains, Phase IV (KMG-IV): sequencing the most valuable type-strain genomes for metagenomic binning, comparative biology and taxonomic classification.</title>
        <authorList>
            <person name="Goeker M."/>
        </authorList>
    </citation>
    <scope>NUCLEOTIDE SEQUENCE [LARGE SCALE GENOMIC DNA]</scope>
    <source>
        <strain evidence="3 4">DSM 23711</strain>
    </source>
</reference>
<evidence type="ECO:0000313" key="4">
    <source>
        <dbReference type="Proteomes" id="UP001296943"/>
    </source>
</evidence>
<protein>
    <submittedName>
        <fullName evidence="3">Raffinose/stachyose/melibiose transport system substrate-binding protein</fullName>
    </submittedName>
</protein>
<comment type="caution">
    <text evidence="3">The sequence shown here is derived from an EMBL/GenBank/DDBJ whole genome shotgun (WGS) entry which is preliminary data.</text>
</comment>
<organism evidence="3 4">
    <name type="scientific">Aquibacillus albus</name>
    <dbReference type="NCBI Taxonomy" id="1168171"/>
    <lineage>
        <taxon>Bacteria</taxon>
        <taxon>Bacillati</taxon>
        <taxon>Bacillota</taxon>
        <taxon>Bacilli</taxon>
        <taxon>Bacillales</taxon>
        <taxon>Bacillaceae</taxon>
        <taxon>Aquibacillus</taxon>
    </lineage>
</organism>
<dbReference type="PANTHER" id="PTHR43649:SF14">
    <property type="entry name" value="BLR3389 PROTEIN"/>
    <property type="match status" value="1"/>
</dbReference>
<feature type="chain" id="PRO_5045244905" evidence="2">
    <location>
        <begin position="20"/>
        <end position="444"/>
    </location>
</feature>
<keyword evidence="2" id="KW-0732">Signal</keyword>
<dbReference type="SUPFAM" id="SSF53850">
    <property type="entry name" value="Periplasmic binding protein-like II"/>
    <property type="match status" value="1"/>
</dbReference>
<dbReference type="InterPro" id="IPR050490">
    <property type="entry name" value="Bact_solute-bd_prot1"/>
</dbReference>
<gene>
    <name evidence="3" type="ORF">JOC48_003515</name>
</gene>
<dbReference type="PANTHER" id="PTHR43649">
    <property type="entry name" value="ARABINOSE-BINDING PROTEIN-RELATED"/>
    <property type="match status" value="1"/>
</dbReference>
<proteinExistence type="predicted"/>
<feature type="signal peptide" evidence="2">
    <location>
        <begin position="1"/>
        <end position="19"/>
    </location>
</feature>
<dbReference type="Proteomes" id="UP001296943">
    <property type="component" value="Unassembled WGS sequence"/>
</dbReference>
<feature type="region of interest" description="Disordered" evidence="1">
    <location>
        <begin position="24"/>
        <end position="44"/>
    </location>
</feature>